<organism evidence="1 2">
    <name type="scientific">Draconibacterium sediminis</name>
    <dbReference type="NCBI Taxonomy" id="1544798"/>
    <lineage>
        <taxon>Bacteria</taxon>
        <taxon>Pseudomonadati</taxon>
        <taxon>Bacteroidota</taxon>
        <taxon>Bacteroidia</taxon>
        <taxon>Marinilabiliales</taxon>
        <taxon>Prolixibacteraceae</taxon>
        <taxon>Draconibacterium</taxon>
    </lineage>
</organism>
<comment type="caution">
    <text evidence="1">The sequence shown here is derived from an EMBL/GenBank/DDBJ whole genome shotgun (WGS) entry which is preliminary data.</text>
</comment>
<dbReference type="Proteomes" id="UP000032544">
    <property type="component" value="Unassembled WGS sequence"/>
</dbReference>
<evidence type="ECO:0000313" key="1">
    <source>
        <dbReference type="EMBL" id="KJF42152.1"/>
    </source>
</evidence>
<protein>
    <submittedName>
        <fullName evidence="1">Uncharacterized protein</fullName>
    </submittedName>
</protein>
<evidence type="ECO:0000313" key="2">
    <source>
        <dbReference type="Proteomes" id="UP000032544"/>
    </source>
</evidence>
<name>A0A0D8J5G0_9BACT</name>
<sequence>MMLTIHYINRWSATKYTLLQLIDLFLPRMIKSRIKTYKLNNQRAFVAIKMAYKMRSDRFVPPVTLF</sequence>
<dbReference type="EMBL" id="JRHC01000006">
    <property type="protein sequence ID" value="KJF42152.1"/>
    <property type="molecule type" value="Genomic_DNA"/>
</dbReference>
<accession>A0A0D8J5G0</accession>
<dbReference type="AlphaFoldDB" id="A0A0D8J5G0"/>
<proteinExistence type="predicted"/>
<dbReference type="STRING" id="1544798.LH29_20275"/>
<keyword evidence="2" id="KW-1185">Reference proteome</keyword>
<gene>
    <name evidence="1" type="ORF">LH29_20275</name>
</gene>
<reference evidence="1 2" key="1">
    <citation type="submission" date="2014-09" db="EMBL/GenBank/DDBJ databases">
        <title>Draft Genome Sequence of Draconibacterium sp. JN14CK-3.</title>
        <authorList>
            <person name="Dong C."/>
            <person name="Lai Q."/>
            <person name="Shao Z."/>
        </authorList>
    </citation>
    <scope>NUCLEOTIDE SEQUENCE [LARGE SCALE GENOMIC DNA]</scope>
    <source>
        <strain evidence="1 2">JN14CK-3</strain>
    </source>
</reference>